<dbReference type="Proteomes" id="UP000500810">
    <property type="component" value="Segment"/>
</dbReference>
<proteinExistence type="predicted"/>
<organism evidence="1 2">
    <name type="scientific">Pseudomonas phage Epa15</name>
    <dbReference type="NCBI Taxonomy" id="2733395"/>
    <lineage>
        <taxon>Viruses</taxon>
        <taxon>Duplodnaviria</taxon>
        <taxon>Heunggongvirae</taxon>
        <taxon>Uroviricota</taxon>
        <taxon>Caudoviricetes</taxon>
        <taxon>Lindbergviridae</taxon>
        <taxon>Pbunavirus</taxon>
        <taxon>Pbunavirus LS1</taxon>
    </lineage>
</organism>
<accession>A0A7T0M771</accession>
<dbReference type="EMBL" id="MT413450">
    <property type="protein sequence ID" value="QPL17328.1"/>
    <property type="molecule type" value="Genomic_DNA"/>
</dbReference>
<evidence type="ECO:0000313" key="1">
    <source>
        <dbReference type="EMBL" id="QPL17328.1"/>
    </source>
</evidence>
<protein>
    <submittedName>
        <fullName evidence="1">Uncharacterized protein</fullName>
    </submittedName>
</protein>
<sequence length="111" mass="12406">MPSSSKRVDPSFIRESLRLLCGLFGPREPADGRKDQDRTLNSLGSGAAVLWAIAMSIEVYPVVVAAPELDRSGSPLEHHCAFVSKNMFRHRMFLYNVQLCFTSAQEEYTIS</sequence>
<reference evidence="2" key="1">
    <citation type="submission" date="2020-04" db="EMBL/GenBank/DDBJ databases">
        <title>Pseudomonas aeruginosa Phage Cocktails: Rational Design and Efficacy against Mouse Wound and Septic Infections.</title>
        <authorList>
            <person name="Farlow J."/>
            <person name="Freyberger H.R."/>
            <person name="He Y."/>
            <person name="Ward A.M."/>
            <person name="Autvisuttinunt W."/>
            <person name="Li T."/>
            <person name="Jacobs A.C."/>
            <person name="Nikolich M.P."/>
            <person name="Filippov A."/>
        </authorList>
    </citation>
    <scope>NUCLEOTIDE SEQUENCE [LARGE SCALE GENOMIC DNA]</scope>
</reference>
<evidence type="ECO:0000313" key="2">
    <source>
        <dbReference type="Proteomes" id="UP000500810"/>
    </source>
</evidence>
<name>A0A7T0M771_9CAUD</name>